<dbReference type="GO" id="GO:0051205">
    <property type="term" value="P:protein insertion into membrane"/>
    <property type="evidence" value="ECO:0007669"/>
    <property type="project" value="TreeGrafter"/>
</dbReference>
<dbReference type="GO" id="GO:0005886">
    <property type="term" value="C:plasma membrane"/>
    <property type="evidence" value="ECO:0007669"/>
    <property type="project" value="UniProtKB-SubCell"/>
</dbReference>
<dbReference type="PANTHER" id="PTHR12428:SF65">
    <property type="entry name" value="CYTOCHROME C OXIDASE ASSEMBLY PROTEIN COX18, MITOCHONDRIAL"/>
    <property type="match status" value="1"/>
</dbReference>
<proteinExistence type="inferred from homology"/>
<dbReference type="Proteomes" id="UP000463051">
    <property type="component" value="Unassembled WGS sequence"/>
</dbReference>
<feature type="region of interest" description="Disordered" evidence="13">
    <location>
        <begin position="273"/>
        <end position="305"/>
    </location>
</feature>
<dbReference type="AlphaFoldDB" id="A0A7X2H5D7"/>
<keyword evidence="3 12" id="KW-1003">Cell membrane</keyword>
<organism evidence="15 16">
    <name type="scientific">Paenibacillus monticola</name>
    <dbReference type="NCBI Taxonomy" id="2666075"/>
    <lineage>
        <taxon>Bacteria</taxon>
        <taxon>Bacillati</taxon>
        <taxon>Bacillota</taxon>
        <taxon>Bacilli</taxon>
        <taxon>Bacillales</taxon>
        <taxon>Paenibacillaceae</taxon>
        <taxon>Paenibacillus</taxon>
    </lineage>
</organism>
<keyword evidence="11 12" id="KW-0449">Lipoprotein</keyword>
<keyword evidence="16" id="KW-1185">Reference proteome</keyword>
<evidence type="ECO:0000256" key="7">
    <source>
        <dbReference type="ARBA" id="ARBA00022989"/>
    </source>
</evidence>
<evidence type="ECO:0000256" key="12">
    <source>
        <dbReference type="HAMAP-Rule" id="MF_01811"/>
    </source>
</evidence>
<keyword evidence="10 12" id="KW-0143">Chaperone</keyword>
<evidence type="ECO:0000256" key="9">
    <source>
        <dbReference type="ARBA" id="ARBA00023139"/>
    </source>
</evidence>
<keyword evidence="7 12" id="KW-1133">Transmembrane helix</keyword>
<reference evidence="15 16" key="1">
    <citation type="submission" date="2019-11" db="EMBL/GenBank/DDBJ databases">
        <title>Paenibacillus monticola sp. nov., a novel PGPR strain isolated from mountain sample in China.</title>
        <authorList>
            <person name="Zhao Q."/>
            <person name="Li H.-P."/>
            <person name="Zhang J.-L."/>
        </authorList>
    </citation>
    <scope>NUCLEOTIDE SEQUENCE [LARGE SCALE GENOMIC DNA]</scope>
    <source>
        <strain evidence="15 16">LC-T2</strain>
    </source>
</reference>
<comment type="function">
    <text evidence="12">Required for the insertion and/or proper folding and/or complex formation of integral membrane proteins into the membrane. Involved in integration of membrane proteins that insert both dependently and independently of the Sec translocase complex, as well as at least some lipoproteins.</text>
</comment>
<evidence type="ECO:0000313" key="15">
    <source>
        <dbReference type="EMBL" id="MRN53852.1"/>
    </source>
</evidence>
<evidence type="ECO:0000256" key="10">
    <source>
        <dbReference type="ARBA" id="ARBA00023186"/>
    </source>
</evidence>
<dbReference type="CDD" id="cd20070">
    <property type="entry name" value="5TM_YidC_Alb3"/>
    <property type="match status" value="1"/>
</dbReference>
<dbReference type="EMBL" id="WJXB01000004">
    <property type="protein sequence ID" value="MRN53852.1"/>
    <property type="molecule type" value="Genomic_DNA"/>
</dbReference>
<comment type="similarity">
    <text evidence="12">Belongs to the OXA1/ALB3/YidC family. Type 2 subfamily.</text>
</comment>
<keyword evidence="4 12" id="KW-0812">Transmembrane</keyword>
<evidence type="ECO:0000256" key="8">
    <source>
        <dbReference type="ARBA" id="ARBA00023136"/>
    </source>
</evidence>
<evidence type="ECO:0000256" key="4">
    <source>
        <dbReference type="ARBA" id="ARBA00022692"/>
    </source>
</evidence>
<feature type="transmembrane region" description="Helical" evidence="12">
    <location>
        <begin position="208"/>
        <end position="226"/>
    </location>
</feature>
<feature type="domain" description="Membrane insertase YidC/Oxa/ALB C-terminal" evidence="14">
    <location>
        <begin position="70"/>
        <end position="250"/>
    </location>
</feature>
<evidence type="ECO:0000256" key="1">
    <source>
        <dbReference type="ARBA" id="ARBA00004651"/>
    </source>
</evidence>
<dbReference type="InterPro" id="IPR023060">
    <property type="entry name" value="YidC/YidC1/YidC2_Firmicutes"/>
</dbReference>
<evidence type="ECO:0000256" key="5">
    <source>
        <dbReference type="ARBA" id="ARBA00022729"/>
    </source>
</evidence>
<dbReference type="GO" id="GO:0032977">
    <property type="term" value="F:membrane insertase activity"/>
    <property type="evidence" value="ECO:0007669"/>
    <property type="project" value="InterPro"/>
</dbReference>
<accession>A0A7X2H5D7</accession>
<comment type="subcellular location">
    <subcellularLocation>
        <location evidence="1 12">Cell membrane</location>
        <topology evidence="1 12">Multi-pass membrane protein</topology>
    </subcellularLocation>
</comment>
<feature type="transmembrane region" description="Helical" evidence="12">
    <location>
        <begin position="178"/>
        <end position="196"/>
    </location>
</feature>
<name>A0A7X2H5D7_9BACL</name>
<evidence type="ECO:0000256" key="3">
    <source>
        <dbReference type="ARBA" id="ARBA00022475"/>
    </source>
</evidence>
<keyword evidence="9" id="KW-0564">Palmitate</keyword>
<dbReference type="PRINTS" id="PR00701">
    <property type="entry name" value="60KDINNERMP"/>
</dbReference>
<dbReference type="HAMAP" id="MF_01811">
    <property type="entry name" value="YidC_type2"/>
    <property type="match status" value="1"/>
</dbReference>
<keyword evidence="8 12" id="KW-0472">Membrane</keyword>
<dbReference type="InterPro" id="IPR028055">
    <property type="entry name" value="YidC/Oxa/ALB_C"/>
</dbReference>
<dbReference type="Pfam" id="PF02096">
    <property type="entry name" value="60KD_IMP"/>
    <property type="match status" value="1"/>
</dbReference>
<dbReference type="InterPro" id="IPR047196">
    <property type="entry name" value="YidC_ALB_C"/>
</dbReference>
<dbReference type="RefSeq" id="WP_338115792.1">
    <property type="nucleotide sequence ID" value="NZ_WJXB01000004.1"/>
</dbReference>
<evidence type="ECO:0000256" key="11">
    <source>
        <dbReference type="ARBA" id="ARBA00023288"/>
    </source>
</evidence>
<keyword evidence="5 12" id="KW-0732">Signal</keyword>
<sequence length="305" mass="34493">MSVMKTRRGKWFLLIAVLILSLAVLSGCTSSVSVTHTTEDLKNGGFWQSNVVYYFALALDTFAKWFNGQYGFAVLVMVIIVRTLILPLTMKQVKSSRAMQAIQPELQKIQKKYKETPEKVQQETMRLFQENKVNPMAGCLPLIVQMPVFIALYNSIYYNPSLREHTFLWLQLGEPDKLFILPILAALTTFIQTRMMTKMNPTQMQGPMQFMMMVYPVLIFVMSYNFPAALPLYWVYSNIYTIIQNYFLYRNNGKNKLAVAGAGVIDVGPNLVKSKDVSSTGKNKNVSSTVKNNSGKASKGAKKSK</sequence>
<feature type="transmembrane region" description="Helical" evidence="12">
    <location>
        <begin position="70"/>
        <end position="90"/>
    </location>
</feature>
<evidence type="ECO:0000259" key="14">
    <source>
        <dbReference type="Pfam" id="PF02096"/>
    </source>
</evidence>
<dbReference type="InterPro" id="IPR001708">
    <property type="entry name" value="YidC/ALB3/OXA1/COX18"/>
</dbReference>
<dbReference type="PANTHER" id="PTHR12428">
    <property type="entry name" value="OXA1"/>
    <property type="match status" value="1"/>
</dbReference>
<feature type="transmembrane region" description="Helical" evidence="12">
    <location>
        <begin position="135"/>
        <end position="158"/>
    </location>
</feature>
<dbReference type="GO" id="GO:0015031">
    <property type="term" value="P:protein transport"/>
    <property type="evidence" value="ECO:0007669"/>
    <property type="project" value="UniProtKB-KW"/>
</dbReference>
<evidence type="ECO:0000256" key="13">
    <source>
        <dbReference type="SAM" id="MobiDB-lite"/>
    </source>
</evidence>
<evidence type="ECO:0000256" key="2">
    <source>
        <dbReference type="ARBA" id="ARBA00022448"/>
    </source>
</evidence>
<dbReference type="PROSITE" id="PS51257">
    <property type="entry name" value="PROKAR_LIPOPROTEIN"/>
    <property type="match status" value="1"/>
</dbReference>
<evidence type="ECO:0000256" key="6">
    <source>
        <dbReference type="ARBA" id="ARBA00022927"/>
    </source>
</evidence>
<evidence type="ECO:0000313" key="16">
    <source>
        <dbReference type="Proteomes" id="UP000463051"/>
    </source>
</evidence>
<protein>
    <recommendedName>
        <fullName evidence="12">Membrane protein insertase YidC</fullName>
    </recommendedName>
    <alternativeName>
        <fullName evidence="12">Foldase YidC</fullName>
    </alternativeName>
    <alternativeName>
        <fullName evidence="12">Membrane integrase YidC</fullName>
    </alternativeName>
    <alternativeName>
        <fullName evidence="12">Membrane protein YidC</fullName>
    </alternativeName>
</protein>
<gene>
    <name evidence="12 15" type="primary">yidC</name>
    <name evidence="15" type="ORF">GJB61_12730</name>
</gene>
<dbReference type="NCBIfam" id="TIGR03592">
    <property type="entry name" value="yidC_oxa1_cterm"/>
    <property type="match status" value="1"/>
</dbReference>
<comment type="caution">
    <text evidence="15">The sequence shown here is derived from an EMBL/GenBank/DDBJ whole genome shotgun (WGS) entry which is preliminary data.</text>
</comment>
<feature type="compositionally biased region" description="Low complexity" evidence="13">
    <location>
        <begin position="281"/>
        <end position="298"/>
    </location>
</feature>
<keyword evidence="2 12" id="KW-0813">Transport</keyword>
<keyword evidence="6 12" id="KW-0653">Protein transport</keyword>